<proteinExistence type="predicted"/>
<organism evidence="2">
    <name type="scientific">uncultured Sulfurovum sp</name>
    <dbReference type="NCBI Taxonomy" id="269237"/>
    <lineage>
        <taxon>Bacteria</taxon>
        <taxon>Pseudomonadati</taxon>
        <taxon>Campylobacterota</taxon>
        <taxon>Epsilonproteobacteria</taxon>
        <taxon>Campylobacterales</taxon>
        <taxon>Sulfurovaceae</taxon>
        <taxon>Sulfurovum</taxon>
        <taxon>environmental samples</taxon>
    </lineage>
</organism>
<accession>A0A6S6SU29</accession>
<dbReference type="AlphaFoldDB" id="A0A6S6SU29"/>
<dbReference type="InterPro" id="IPR013766">
    <property type="entry name" value="Thioredoxin_domain"/>
</dbReference>
<gene>
    <name evidence="2" type="ORF">HELGO_WM3587</name>
</gene>
<evidence type="ECO:0000259" key="1">
    <source>
        <dbReference type="PROSITE" id="PS51352"/>
    </source>
</evidence>
<reference evidence="2" key="1">
    <citation type="submission" date="2020-01" db="EMBL/GenBank/DDBJ databases">
        <authorList>
            <person name="Meier V. D."/>
            <person name="Meier V D."/>
        </authorList>
    </citation>
    <scope>NUCLEOTIDE SEQUENCE</scope>
    <source>
        <strain evidence="2">HLG_WM_MAG_01</strain>
    </source>
</reference>
<sequence>MLLDTPICDFGWKAPEFTLQDAYGKSFTMSEHLAEKGLLIMFICNHCPYVIRIAERLAEDTQMLMDEGINVLAVMSNDYKSYAEDSPENMIRFAKENNFAFPYLVDEDQAVGKTYGAVCTPDFFGFNAQGELQYRGRLDDAVMGNIGKEDASNRTLELVNAMREISVTGQGPKEQVPSMGCSIKWRD</sequence>
<dbReference type="InterPro" id="IPR047262">
    <property type="entry name" value="PRX-like1"/>
</dbReference>
<feature type="domain" description="Thioredoxin" evidence="1">
    <location>
        <begin position="8"/>
        <end position="164"/>
    </location>
</feature>
<dbReference type="GO" id="GO:0016491">
    <property type="term" value="F:oxidoreductase activity"/>
    <property type="evidence" value="ECO:0007669"/>
    <property type="project" value="InterPro"/>
</dbReference>
<dbReference type="Pfam" id="PF00578">
    <property type="entry name" value="AhpC-TSA"/>
    <property type="match status" value="1"/>
</dbReference>
<dbReference type="Gene3D" id="3.40.30.10">
    <property type="entry name" value="Glutaredoxin"/>
    <property type="match status" value="1"/>
</dbReference>
<name>A0A6S6SU29_9BACT</name>
<dbReference type="PANTHER" id="PTHR43640">
    <property type="entry name" value="OS07G0260300 PROTEIN"/>
    <property type="match status" value="1"/>
</dbReference>
<dbReference type="InterPro" id="IPR036249">
    <property type="entry name" value="Thioredoxin-like_sf"/>
</dbReference>
<dbReference type="PROSITE" id="PS51352">
    <property type="entry name" value="THIOREDOXIN_2"/>
    <property type="match status" value="1"/>
</dbReference>
<protein>
    <submittedName>
        <fullName evidence="2">PPO candidate 1</fullName>
    </submittedName>
</protein>
<dbReference type="InterPro" id="IPR000866">
    <property type="entry name" value="AhpC/TSA"/>
</dbReference>
<dbReference type="CDD" id="cd02969">
    <property type="entry name" value="PRX_like1"/>
    <property type="match status" value="1"/>
</dbReference>
<dbReference type="SUPFAM" id="SSF52833">
    <property type="entry name" value="Thioredoxin-like"/>
    <property type="match status" value="1"/>
</dbReference>
<dbReference type="GO" id="GO:0016209">
    <property type="term" value="F:antioxidant activity"/>
    <property type="evidence" value="ECO:0007669"/>
    <property type="project" value="InterPro"/>
</dbReference>
<dbReference type="PANTHER" id="PTHR43640:SF1">
    <property type="entry name" value="THIOREDOXIN-DEPENDENT PEROXIREDOXIN"/>
    <property type="match status" value="1"/>
</dbReference>
<dbReference type="EMBL" id="CACVAS010000057">
    <property type="protein sequence ID" value="CAA6809332.1"/>
    <property type="molecule type" value="Genomic_DNA"/>
</dbReference>
<evidence type="ECO:0000313" key="2">
    <source>
        <dbReference type="EMBL" id="CAA6809332.1"/>
    </source>
</evidence>